<dbReference type="Proteomes" id="UP000186112">
    <property type="component" value="Unassembled WGS sequence"/>
</dbReference>
<organism evidence="1 2">
    <name type="scientific">Tissierella creatinophila DSM 6911</name>
    <dbReference type="NCBI Taxonomy" id="1123403"/>
    <lineage>
        <taxon>Bacteria</taxon>
        <taxon>Bacillati</taxon>
        <taxon>Bacillota</taxon>
        <taxon>Tissierellia</taxon>
        <taxon>Tissierellales</taxon>
        <taxon>Tissierellaceae</taxon>
        <taxon>Tissierella</taxon>
    </lineage>
</organism>
<dbReference type="AlphaFoldDB" id="A0A1U7M6T5"/>
<keyword evidence="2" id="KW-1185">Reference proteome</keyword>
<dbReference type="RefSeq" id="WP_075725724.1">
    <property type="nucleotide sequence ID" value="NZ_LTDM01000012.1"/>
</dbReference>
<reference evidence="1 2" key="1">
    <citation type="submission" date="2016-02" db="EMBL/GenBank/DDBJ databases">
        <title>Genome sequence of Tissierella creatinophila DSM 6911.</title>
        <authorList>
            <person name="Poehlein A."/>
            <person name="Daniel R."/>
        </authorList>
    </citation>
    <scope>NUCLEOTIDE SEQUENCE [LARGE SCALE GENOMIC DNA]</scope>
    <source>
        <strain evidence="1 2">DSM 6911</strain>
    </source>
</reference>
<evidence type="ECO:0000313" key="2">
    <source>
        <dbReference type="Proteomes" id="UP000186112"/>
    </source>
</evidence>
<name>A0A1U7M6T5_TISCR</name>
<proteinExistence type="predicted"/>
<evidence type="ECO:0000313" key="1">
    <source>
        <dbReference type="EMBL" id="OLS02996.1"/>
    </source>
</evidence>
<accession>A0A1U7M6T5</accession>
<comment type="caution">
    <text evidence="1">The sequence shown here is derived from an EMBL/GenBank/DDBJ whole genome shotgun (WGS) entry which is preliminary data.</text>
</comment>
<dbReference type="EMBL" id="LTDM01000012">
    <property type="protein sequence ID" value="OLS02996.1"/>
    <property type="molecule type" value="Genomic_DNA"/>
</dbReference>
<gene>
    <name evidence="1" type="ORF">TICRE_09650</name>
</gene>
<protein>
    <submittedName>
        <fullName evidence="1">Uncharacterized protein</fullName>
    </submittedName>
</protein>
<sequence>MLYIINPQRYKEYLEEKNYKYIFPLFTPMFKTKILEDIIVEDKLKGKIVGINLKPIDYRNENHIKKFISNINKLKDEASKNIYMEGIEKWPLDIKKRIEIETDLIFPDELDLKISNISFILEEILKIKSFLIEEEVLIICKDKDIIFKIIMIIYEKFPFISILPNIEGGETIFEEILSETGLSVFSVNDIDRSIKNYGIIINIEKDMDIELKMIKKDAIVFDFSNSHEFRNIKNCVLIEDINIEDIIDVKSLLLPRELASSVYENLTGNDKARFSKIYSRDKLCTLDALIKSKKSLKGNI</sequence>